<dbReference type="HOGENOM" id="CLU_025818_0_0_1"/>
<sequence length="545" mass="61712">MNVDNYGWESSLSMVANEQTRTARPRHGGTIPILLRPVFMNAVEVGYSYAHCDRDKKLNVRGVTIALWHFICRGHQAIALLPYCFKNYAEKSSRYSELMMLYRLNLIEFTPGFGSEKYAEVNRIMVNRAYETGGCLVARSQMQGITDNKTNLVDVVEQRLLMPTFNGDDIMFPIDGPLGRNGPSLEQTLQCEQGSPDWRLCSEHQLLLSDQRHWLEKLALLVPEKVGWTRMVQIMQAGGGATEDRNEMENEPPMIPSPPLENPFQRPTLKHAQPLMLMNHENTPMAHHNAGPPTQDQYHHNHHFPTHHLPNPHQFYQHRRRFSAGGGPQHYHMTHVNPHHPHNIGGGGMGAGRPSLNRARMTEQEMKHERRRVLKHSAATDSVVSTDSTQSGEQESPTPSIDASQGEFPARQDIENLENEEVEQKRKDEILAQLSQIFGYSKSIRVMSKFPSIHEFPLLVEKCIHEPDQDGDHQEFHDTLAHPTSSGDNQEDVLVTEAASEVIAEVDDLIDFSDEPLPVLNSSTDQDNGEINSNDAMQQIIDLMF</sequence>
<feature type="compositionally biased region" description="Polar residues" evidence="1">
    <location>
        <begin position="390"/>
        <end position="403"/>
    </location>
</feature>
<proteinExistence type="predicted"/>
<evidence type="ECO:0000313" key="6">
    <source>
        <dbReference type="Proteomes" id="UP000483820"/>
    </source>
</evidence>
<dbReference type="STRING" id="31234.E3NER4"/>
<dbReference type="EMBL" id="WUAV01000002">
    <property type="protein sequence ID" value="KAF1764904.1"/>
    <property type="molecule type" value="Genomic_DNA"/>
</dbReference>
<name>E3NER4_CAERE</name>
<dbReference type="PANTHER" id="PTHR12876:SF40">
    <property type="entry name" value="RNASE NYN DOMAIN-CONTAINING PROTEIN"/>
    <property type="match status" value="1"/>
</dbReference>
<dbReference type="InterPro" id="IPR051101">
    <property type="entry name" value="ZC3H12/N4BP1_RNase_Reg"/>
</dbReference>
<dbReference type="Proteomes" id="UP000483820">
    <property type="component" value="Chromosome II"/>
</dbReference>
<dbReference type="eggNOG" id="KOG3777">
    <property type="taxonomic scope" value="Eukaryota"/>
</dbReference>
<dbReference type="EMBL" id="DS268625">
    <property type="protein sequence ID" value="EFO94733.1"/>
    <property type="molecule type" value="Genomic_DNA"/>
</dbReference>
<accession>E3NER4</accession>
<dbReference type="Gene3D" id="3.40.50.11980">
    <property type="match status" value="1"/>
</dbReference>
<dbReference type="CTD" id="9802017"/>
<dbReference type="RefSeq" id="XP_003093108.1">
    <property type="nucleotide sequence ID" value="XM_003093060.1"/>
</dbReference>
<feature type="compositionally biased region" description="Low complexity" evidence="1">
    <location>
        <begin position="377"/>
        <end position="389"/>
    </location>
</feature>
<evidence type="ECO:0000259" key="2">
    <source>
        <dbReference type="Pfam" id="PF11977"/>
    </source>
</evidence>
<feature type="domain" description="RNase NYN" evidence="2">
    <location>
        <begin position="35"/>
        <end position="187"/>
    </location>
</feature>
<dbReference type="OMA" id="EKCIHEP"/>
<feature type="compositionally biased region" description="Basic and acidic residues" evidence="1">
    <location>
        <begin position="469"/>
        <end position="480"/>
    </location>
</feature>
<dbReference type="PANTHER" id="PTHR12876">
    <property type="entry name" value="N4BP1-RELATED"/>
    <property type="match status" value="1"/>
</dbReference>
<dbReference type="Pfam" id="PF11977">
    <property type="entry name" value="RNase_Zc3h12a"/>
    <property type="match status" value="1"/>
</dbReference>
<dbReference type="GeneID" id="9802017"/>
<dbReference type="OrthoDB" id="392925at2759"/>
<dbReference type="Proteomes" id="UP000008281">
    <property type="component" value="Unassembled WGS sequence"/>
</dbReference>
<evidence type="ECO:0000256" key="1">
    <source>
        <dbReference type="SAM" id="MobiDB-lite"/>
    </source>
</evidence>
<evidence type="ECO:0000313" key="3">
    <source>
        <dbReference type="EMBL" id="EFO94733.1"/>
    </source>
</evidence>
<dbReference type="GO" id="GO:0003729">
    <property type="term" value="F:mRNA binding"/>
    <property type="evidence" value="ECO:0007669"/>
    <property type="project" value="TreeGrafter"/>
</dbReference>
<feature type="region of interest" description="Disordered" evidence="1">
    <location>
        <begin position="469"/>
        <end position="490"/>
    </location>
</feature>
<reference evidence="3" key="1">
    <citation type="submission" date="2007-07" db="EMBL/GenBank/DDBJ databases">
        <title>PCAP assembly of the Caenorhabditis remanei genome.</title>
        <authorList>
            <consortium name="The Caenorhabditis remanei Sequencing Consortium"/>
            <person name="Wilson R.K."/>
        </authorList>
    </citation>
    <scope>NUCLEOTIDE SEQUENCE [LARGE SCALE GENOMIC DNA]</scope>
    <source>
        <strain evidence="3">PB4641</strain>
    </source>
</reference>
<organism evidence="5">
    <name type="scientific">Caenorhabditis remanei</name>
    <name type="common">Caenorhabditis vulgaris</name>
    <dbReference type="NCBI Taxonomy" id="31234"/>
    <lineage>
        <taxon>Eukaryota</taxon>
        <taxon>Metazoa</taxon>
        <taxon>Ecdysozoa</taxon>
        <taxon>Nematoda</taxon>
        <taxon>Chromadorea</taxon>
        <taxon>Rhabditida</taxon>
        <taxon>Rhabditina</taxon>
        <taxon>Rhabditomorpha</taxon>
        <taxon>Rhabditoidea</taxon>
        <taxon>Rhabditidae</taxon>
        <taxon>Peloderinae</taxon>
        <taxon>Caenorhabditis</taxon>
    </lineage>
</organism>
<feature type="region of interest" description="Disordered" evidence="1">
    <location>
        <begin position="363"/>
        <end position="408"/>
    </location>
</feature>
<dbReference type="GO" id="GO:0005634">
    <property type="term" value="C:nucleus"/>
    <property type="evidence" value="ECO:0007669"/>
    <property type="project" value="TreeGrafter"/>
</dbReference>
<protein>
    <recommendedName>
        <fullName evidence="2">RNase NYN domain-containing protein</fullName>
    </recommendedName>
</protein>
<dbReference type="AlphaFoldDB" id="E3NER4"/>
<dbReference type="GO" id="GO:0004521">
    <property type="term" value="F:RNA endonuclease activity"/>
    <property type="evidence" value="ECO:0007669"/>
    <property type="project" value="TreeGrafter"/>
</dbReference>
<dbReference type="GO" id="GO:0036464">
    <property type="term" value="C:cytoplasmic ribonucleoprotein granule"/>
    <property type="evidence" value="ECO:0007669"/>
    <property type="project" value="TreeGrafter"/>
</dbReference>
<evidence type="ECO:0000313" key="5">
    <source>
        <dbReference type="Proteomes" id="UP000008281"/>
    </source>
</evidence>
<evidence type="ECO:0000313" key="4">
    <source>
        <dbReference type="EMBL" id="KAF1764904.1"/>
    </source>
</evidence>
<reference evidence="4 6" key="2">
    <citation type="submission" date="2019-12" db="EMBL/GenBank/DDBJ databases">
        <title>Chromosome-level assembly of the Caenorhabditis remanei genome.</title>
        <authorList>
            <person name="Teterina A.A."/>
            <person name="Willis J.H."/>
            <person name="Phillips P.C."/>
        </authorList>
    </citation>
    <scope>NUCLEOTIDE SEQUENCE [LARGE SCALE GENOMIC DNA]</scope>
    <source>
        <strain evidence="4 6">PX506</strain>
        <tissue evidence="4">Whole organism</tissue>
    </source>
</reference>
<dbReference type="InterPro" id="IPR021869">
    <property type="entry name" value="RNase_Zc3h12_NYN"/>
</dbReference>
<dbReference type="KEGG" id="crq:GCK72_004855"/>
<keyword evidence="5" id="KW-1185">Reference proteome</keyword>
<dbReference type="FunCoup" id="E3NER4">
    <property type="interactions" value="1836"/>
</dbReference>
<gene>
    <name evidence="3" type="ORF">CRE_11487</name>
    <name evidence="4" type="ORF">GCK72_004855</name>
</gene>